<name>A0A6J4I4V9_9PSEU</name>
<dbReference type="AlphaFoldDB" id="A0A6J4I4V9"/>
<dbReference type="EMBL" id="CADCTH010000201">
    <property type="protein sequence ID" value="CAA9240553.1"/>
    <property type="molecule type" value="Genomic_DNA"/>
</dbReference>
<proteinExistence type="predicted"/>
<feature type="non-terminal residue" evidence="2">
    <location>
        <position position="1"/>
    </location>
</feature>
<gene>
    <name evidence="2" type="ORF">AVDCRST_MAG54-1480</name>
</gene>
<protein>
    <submittedName>
        <fullName evidence="2">Uncharacterized protein</fullName>
    </submittedName>
</protein>
<evidence type="ECO:0000313" key="2">
    <source>
        <dbReference type="EMBL" id="CAA9240553.1"/>
    </source>
</evidence>
<feature type="non-terminal residue" evidence="2">
    <location>
        <position position="65"/>
    </location>
</feature>
<reference evidence="2" key="1">
    <citation type="submission" date="2020-02" db="EMBL/GenBank/DDBJ databases">
        <authorList>
            <person name="Meier V. D."/>
        </authorList>
    </citation>
    <scope>NUCLEOTIDE SEQUENCE</scope>
    <source>
        <strain evidence="2">AVDCRST_MAG54</strain>
    </source>
</reference>
<accession>A0A6J4I4V9</accession>
<organism evidence="2">
    <name type="scientific">uncultured Actinomycetospora sp</name>
    <dbReference type="NCBI Taxonomy" id="1135996"/>
    <lineage>
        <taxon>Bacteria</taxon>
        <taxon>Bacillati</taxon>
        <taxon>Actinomycetota</taxon>
        <taxon>Actinomycetes</taxon>
        <taxon>Pseudonocardiales</taxon>
        <taxon>Pseudonocardiaceae</taxon>
        <taxon>Actinomycetospora</taxon>
        <taxon>environmental samples</taxon>
    </lineage>
</organism>
<feature type="compositionally biased region" description="Pro residues" evidence="1">
    <location>
        <begin position="1"/>
        <end position="17"/>
    </location>
</feature>
<evidence type="ECO:0000256" key="1">
    <source>
        <dbReference type="SAM" id="MobiDB-lite"/>
    </source>
</evidence>
<sequence length="65" mass="6924">EAHRPPPFPPTRAPRPDPAVAGAGPARGSVHLPPRPRVARALLRRRPLRAVRVRPLPPLGALAGL</sequence>
<feature type="region of interest" description="Disordered" evidence="1">
    <location>
        <begin position="1"/>
        <end position="33"/>
    </location>
</feature>